<organism evidence="1">
    <name type="scientific">Arundo donax</name>
    <name type="common">Giant reed</name>
    <name type="synonym">Donax arundinaceus</name>
    <dbReference type="NCBI Taxonomy" id="35708"/>
    <lineage>
        <taxon>Eukaryota</taxon>
        <taxon>Viridiplantae</taxon>
        <taxon>Streptophyta</taxon>
        <taxon>Embryophyta</taxon>
        <taxon>Tracheophyta</taxon>
        <taxon>Spermatophyta</taxon>
        <taxon>Magnoliopsida</taxon>
        <taxon>Liliopsida</taxon>
        <taxon>Poales</taxon>
        <taxon>Poaceae</taxon>
        <taxon>PACMAD clade</taxon>
        <taxon>Arundinoideae</taxon>
        <taxon>Arundineae</taxon>
        <taxon>Arundo</taxon>
    </lineage>
</organism>
<proteinExistence type="predicted"/>
<sequence length="53" mass="6405">MVNHIRCWLAPSAQAWFIKLPLNSIDSQRELCDLFIFNFWATYKRPGTKWDLY</sequence>
<reference evidence="1" key="1">
    <citation type="submission" date="2014-09" db="EMBL/GenBank/DDBJ databases">
        <authorList>
            <person name="Magalhaes I.L.F."/>
            <person name="Oliveira U."/>
            <person name="Santos F.R."/>
            <person name="Vidigal T.H.D.A."/>
            <person name="Brescovit A.D."/>
            <person name="Santos A.J."/>
        </authorList>
    </citation>
    <scope>NUCLEOTIDE SEQUENCE</scope>
    <source>
        <tissue evidence="1">Shoot tissue taken approximately 20 cm above the soil surface</tissue>
    </source>
</reference>
<dbReference type="AlphaFoldDB" id="A0A0A8ZZ42"/>
<name>A0A0A8ZZ42_ARUDO</name>
<protein>
    <submittedName>
        <fullName evidence="1">Uncharacterized protein</fullName>
    </submittedName>
</protein>
<evidence type="ECO:0000313" key="1">
    <source>
        <dbReference type="EMBL" id="JAD40057.1"/>
    </source>
</evidence>
<reference evidence="1" key="2">
    <citation type="journal article" date="2015" name="Data Brief">
        <title>Shoot transcriptome of the giant reed, Arundo donax.</title>
        <authorList>
            <person name="Barrero R.A."/>
            <person name="Guerrero F.D."/>
            <person name="Moolhuijzen P."/>
            <person name="Goolsby J.A."/>
            <person name="Tidwell J."/>
            <person name="Bellgard S.E."/>
            <person name="Bellgard M.I."/>
        </authorList>
    </citation>
    <scope>NUCLEOTIDE SEQUENCE</scope>
    <source>
        <tissue evidence="1">Shoot tissue taken approximately 20 cm above the soil surface</tissue>
    </source>
</reference>
<dbReference type="EMBL" id="GBRH01257838">
    <property type="protein sequence ID" value="JAD40057.1"/>
    <property type="molecule type" value="Transcribed_RNA"/>
</dbReference>
<accession>A0A0A8ZZ42</accession>